<dbReference type="Proteomes" id="UP000821845">
    <property type="component" value="Chromosome 4"/>
</dbReference>
<gene>
    <name evidence="1" type="ORF">HPB50_003053</name>
</gene>
<comment type="caution">
    <text evidence="1">The sequence shown here is derived from an EMBL/GenBank/DDBJ whole genome shotgun (WGS) entry which is preliminary data.</text>
</comment>
<organism evidence="1 2">
    <name type="scientific">Hyalomma asiaticum</name>
    <name type="common">Tick</name>
    <dbReference type="NCBI Taxonomy" id="266040"/>
    <lineage>
        <taxon>Eukaryota</taxon>
        <taxon>Metazoa</taxon>
        <taxon>Ecdysozoa</taxon>
        <taxon>Arthropoda</taxon>
        <taxon>Chelicerata</taxon>
        <taxon>Arachnida</taxon>
        <taxon>Acari</taxon>
        <taxon>Parasitiformes</taxon>
        <taxon>Ixodida</taxon>
        <taxon>Ixodoidea</taxon>
        <taxon>Ixodidae</taxon>
        <taxon>Hyalomminae</taxon>
        <taxon>Hyalomma</taxon>
    </lineage>
</organism>
<reference evidence="1" key="1">
    <citation type="submission" date="2020-05" db="EMBL/GenBank/DDBJ databases">
        <title>Large-scale comparative analyses of tick genomes elucidate their genetic diversity and vector capacities.</title>
        <authorList>
            <person name="Jia N."/>
            <person name="Wang J."/>
            <person name="Shi W."/>
            <person name="Du L."/>
            <person name="Sun Y."/>
            <person name="Zhan W."/>
            <person name="Jiang J."/>
            <person name="Wang Q."/>
            <person name="Zhang B."/>
            <person name="Ji P."/>
            <person name="Sakyi L.B."/>
            <person name="Cui X."/>
            <person name="Yuan T."/>
            <person name="Jiang B."/>
            <person name="Yang W."/>
            <person name="Lam T.T.-Y."/>
            <person name="Chang Q."/>
            <person name="Ding S."/>
            <person name="Wang X."/>
            <person name="Zhu J."/>
            <person name="Ruan X."/>
            <person name="Zhao L."/>
            <person name="Wei J."/>
            <person name="Que T."/>
            <person name="Du C."/>
            <person name="Cheng J."/>
            <person name="Dai P."/>
            <person name="Han X."/>
            <person name="Huang E."/>
            <person name="Gao Y."/>
            <person name="Liu J."/>
            <person name="Shao H."/>
            <person name="Ye R."/>
            <person name="Li L."/>
            <person name="Wei W."/>
            <person name="Wang X."/>
            <person name="Wang C."/>
            <person name="Yang T."/>
            <person name="Huo Q."/>
            <person name="Li W."/>
            <person name="Guo W."/>
            <person name="Chen H."/>
            <person name="Zhou L."/>
            <person name="Ni X."/>
            <person name="Tian J."/>
            <person name="Zhou Y."/>
            <person name="Sheng Y."/>
            <person name="Liu T."/>
            <person name="Pan Y."/>
            <person name="Xia L."/>
            <person name="Li J."/>
            <person name="Zhao F."/>
            <person name="Cao W."/>
        </authorList>
    </citation>
    <scope>NUCLEOTIDE SEQUENCE</scope>
    <source>
        <strain evidence="1">Hyas-2018</strain>
    </source>
</reference>
<dbReference type="EMBL" id="CM023484">
    <property type="protein sequence ID" value="KAH6932150.1"/>
    <property type="molecule type" value="Genomic_DNA"/>
</dbReference>
<accession>A0ACB7SC59</accession>
<evidence type="ECO:0000313" key="1">
    <source>
        <dbReference type="EMBL" id="KAH6932150.1"/>
    </source>
</evidence>
<proteinExistence type="predicted"/>
<keyword evidence="2" id="KW-1185">Reference proteome</keyword>
<name>A0ACB7SC59_HYAAI</name>
<sequence length="161" mass="16620">MTVTPHRSLNGTQGVISERDDMNETDEGILENLRPQGVTAVRRYQYSFAELTLALAPCERPMAVSGPSALNTKPAKHAAKVAREPTLSKPSTSPTGSCDEVSGASPSTLMSKAESASASAQGGPGTSKTSDEPMERLLSGTLFSKLVGGTAARLAAGGHCC</sequence>
<evidence type="ECO:0000313" key="2">
    <source>
        <dbReference type="Proteomes" id="UP000821845"/>
    </source>
</evidence>
<protein>
    <submittedName>
        <fullName evidence="1">Uncharacterized protein</fullName>
    </submittedName>
</protein>